<sequence length="478" mass="53350">MMLSVQSDISRVGSSDNLLNIVRSVQFLNRARVASEFDNRALERQVQMAPEQPMPALEIGRRLSTRSDSLDSLDSLKSLPDCQTFETLRNVDVGRNLFDCAPYYPKAAARVEFERKLGQALCDEPTIRDIARRIRELTGTPMHFGGFEVSAQAKIFAERVGIGGADECLNSRDTLDAHVLATLVKAEAPEYDDPGAPDPGRRRNMFNAAPHPENPMHPWNLREFDVPIAEITSPKQLPARIRAVMQARWDALRHEPGDKDLFASALTRADVARVYDEEGFAATNDVVEYMFKCDVEERKRLLHNALDITWSTAEYTGDEANGRDLNPVGPDVRQHRTGDRSNMVRTSDRNDPQIARFALGAIVHDKPVISGPSGHTLRYLNHYAQCKEMASYSTDVSDWPTLAEARMVMMANLMPPKNHHSYHEIMSASVGVTDGDEMLDYRDRAAYADLNDTPLGAAMLAQLKEDALRTSPDAENVG</sequence>
<feature type="region of interest" description="Disordered" evidence="1">
    <location>
        <begin position="320"/>
        <end position="347"/>
    </location>
</feature>
<evidence type="ECO:0000256" key="1">
    <source>
        <dbReference type="SAM" id="MobiDB-lite"/>
    </source>
</evidence>
<reference evidence="3" key="1">
    <citation type="submission" date="2015-02" db="EMBL/GenBank/DDBJ databases">
        <title>Complete Genome Sequencing of Pandoraea vervacti NS15 sp. nov.</title>
        <authorList>
            <person name="Chan K.-G."/>
        </authorList>
    </citation>
    <scope>NUCLEOTIDE SEQUENCE [LARGE SCALE GENOMIC DNA]</scope>
    <source>
        <strain evidence="3">NS15</strain>
    </source>
</reference>
<name>A0ABN4U697_9BURK</name>
<evidence type="ECO:0000313" key="3">
    <source>
        <dbReference type="Proteomes" id="UP000035085"/>
    </source>
</evidence>
<keyword evidence="3" id="KW-1185">Reference proteome</keyword>
<proteinExistence type="predicted"/>
<organism evidence="2 3">
    <name type="scientific">Pandoraea vervacti</name>
    <dbReference type="NCBI Taxonomy" id="656178"/>
    <lineage>
        <taxon>Bacteria</taxon>
        <taxon>Pseudomonadati</taxon>
        <taxon>Pseudomonadota</taxon>
        <taxon>Betaproteobacteria</taxon>
        <taxon>Burkholderiales</taxon>
        <taxon>Burkholderiaceae</taxon>
        <taxon>Pandoraea</taxon>
    </lineage>
</organism>
<protein>
    <submittedName>
        <fullName evidence="2">Uncharacterized protein</fullName>
    </submittedName>
</protein>
<accession>A0ABN4U697</accession>
<gene>
    <name evidence="2" type="ORF">UC34_00495</name>
</gene>
<evidence type="ECO:0000313" key="2">
    <source>
        <dbReference type="EMBL" id="APD11089.1"/>
    </source>
</evidence>
<dbReference type="EMBL" id="CP010897">
    <property type="protein sequence ID" value="APD11089.1"/>
    <property type="molecule type" value="Genomic_DNA"/>
</dbReference>
<dbReference type="Proteomes" id="UP000035085">
    <property type="component" value="Chromosome"/>
</dbReference>